<dbReference type="EC" id="5.4.2.7" evidence="6 7"/>
<dbReference type="InterPro" id="IPR024052">
    <property type="entry name" value="Phosphopentomutase_DeoB_cap_sf"/>
</dbReference>
<dbReference type="GO" id="GO:0030145">
    <property type="term" value="F:manganese ion binding"/>
    <property type="evidence" value="ECO:0007669"/>
    <property type="project" value="UniProtKB-UniRule"/>
</dbReference>
<evidence type="ECO:0000256" key="6">
    <source>
        <dbReference type="HAMAP-Rule" id="MF_00740"/>
    </source>
</evidence>
<keyword evidence="2 6" id="KW-0963">Cytoplasm</keyword>
<dbReference type="GO" id="GO:0005829">
    <property type="term" value="C:cytosol"/>
    <property type="evidence" value="ECO:0007669"/>
    <property type="project" value="TreeGrafter"/>
</dbReference>
<keyword evidence="3 6" id="KW-0479">Metal-binding</keyword>
<evidence type="ECO:0000256" key="7">
    <source>
        <dbReference type="NCBIfam" id="TIGR01696"/>
    </source>
</evidence>
<proteinExistence type="inferred from homology"/>
<evidence type="ECO:0000256" key="3">
    <source>
        <dbReference type="ARBA" id="ARBA00022723"/>
    </source>
</evidence>
<feature type="binding site" evidence="6">
    <location>
        <position position="342"/>
    </location>
    <ligand>
        <name>Mn(2+)</name>
        <dbReference type="ChEBI" id="CHEBI:29035"/>
        <label>1</label>
    </ligand>
</feature>
<dbReference type="PANTHER" id="PTHR21110:SF0">
    <property type="entry name" value="PHOSPHOPENTOMUTASE"/>
    <property type="match status" value="1"/>
</dbReference>
<feature type="domain" description="Metalloenzyme" evidence="8">
    <location>
        <begin position="2"/>
        <end position="392"/>
    </location>
</feature>
<dbReference type="NCBIfam" id="NF003766">
    <property type="entry name" value="PRK05362.1"/>
    <property type="match status" value="1"/>
</dbReference>
<comment type="similarity">
    <text evidence="1 6">Belongs to the phosphopentomutase family.</text>
</comment>
<accession>A0A8J2XNR3</accession>
<reference evidence="10" key="1">
    <citation type="journal article" date="2019" name="Int. J. Syst. Evol. Microbiol.">
        <title>The Global Catalogue of Microorganisms (GCM) 10K type strain sequencing project: providing services to taxonomists for standard genome sequencing and annotation.</title>
        <authorList>
            <consortium name="The Broad Institute Genomics Platform"/>
            <consortium name="The Broad Institute Genome Sequencing Center for Infectious Disease"/>
            <person name="Wu L."/>
            <person name="Ma J."/>
        </authorList>
    </citation>
    <scope>NUCLEOTIDE SEQUENCE [LARGE SCALE GENOMIC DNA]</scope>
    <source>
        <strain evidence="10">CGMCC 1.10130</strain>
    </source>
</reference>
<evidence type="ECO:0000313" key="10">
    <source>
        <dbReference type="Proteomes" id="UP000619743"/>
    </source>
</evidence>
<gene>
    <name evidence="6 9" type="primary">deoB</name>
    <name evidence="9" type="ORF">GCM10011369_16380</name>
</gene>
<evidence type="ECO:0000313" key="9">
    <source>
        <dbReference type="EMBL" id="GGA75222.1"/>
    </source>
</evidence>
<dbReference type="InterPro" id="IPR006124">
    <property type="entry name" value="Metalloenzyme"/>
</dbReference>
<sequence>MKRAIILVLDSFGVGATPDADKFGDAGSDTFGHIAEQCANGSLGRGPIHLPNLAAMGLYHAHRDSTGAFAAGVDSSIEPLSAYGYAKELSSGKDTPSGHWEMAGVPVLFDWGYFHEKTDSFPQELIDAFVERAGVETILGNCHSSGTVILDQLGEEHMRSGQPIVYTSADSVFQIACHEQTFGLQRLYELCEIARELLDDYNIGRVIARPFVGDKAGAFERTANRRDYSVLPPAPTLLDKLTEDGGEVVSVGKIADIFAHQGITKKVKASGIDGLFDATLEALANASDRSLIFSNFVDFDSSYGHRRDVRGYADALEQFDQRLPELLTQLSDDDVVIITADHGCDPTWAGTDHTREHVPVLVHGRKVDAGALGQRQSFADIGQSLADYFGLAPMAYGTSFLNN</sequence>
<comment type="caution">
    <text evidence="9">The sequence shown here is derived from an EMBL/GenBank/DDBJ whole genome shotgun (WGS) entry which is preliminary data.</text>
</comment>
<evidence type="ECO:0000256" key="2">
    <source>
        <dbReference type="ARBA" id="ARBA00022490"/>
    </source>
</evidence>
<dbReference type="Pfam" id="PF01676">
    <property type="entry name" value="Metalloenzyme"/>
    <property type="match status" value="1"/>
</dbReference>
<feature type="binding site" evidence="6">
    <location>
        <position position="353"/>
    </location>
    <ligand>
        <name>Mn(2+)</name>
        <dbReference type="ChEBI" id="CHEBI:29035"/>
        <label>2</label>
    </ligand>
</feature>
<feature type="binding site" evidence="6">
    <location>
        <position position="10"/>
    </location>
    <ligand>
        <name>Mn(2+)</name>
        <dbReference type="ChEBI" id="CHEBI:29035"/>
        <label>1</label>
    </ligand>
</feature>
<dbReference type="HAMAP" id="MF_00740">
    <property type="entry name" value="Phosphopentomut"/>
    <property type="match status" value="1"/>
</dbReference>
<protein>
    <recommendedName>
        <fullName evidence="6 7">Phosphopentomutase</fullName>
        <ecNumber evidence="6 7">5.4.2.7</ecNumber>
    </recommendedName>
    <alternativeName>
        <fullName evidence="6">Phosphodeoxyribomutase</fullName>
    </alternativeName>
</protein>
<organism evidence="9 10">
    <name type="scientific">Neiella marina</name>
    <dbReference type="NCBI Taxonomy" id="508461"/>
    <lineage>
        <taxon>Bacteria</taxon>
        <taxon>Pseudomonadati</taxon>
        <taxon>Pseudomonadota</taxon>
        <taxon>Gammaproteobacteria</taxon>
        <taxon>Alteromonadales</taxon>
        <taxon>Echinimonadaceae</taxon>
        <taxon>Neiella</taxon>
    </lineage>
</organism>
<dbReference type="Gene3D" id="3.40.720.10">
    <property type="entry name" value="Alkaline Phosphatase, subunit A"/>
    <property type="match status" value="1"/>
</dbReference>
<name>A0A8J2XNR3_9GAMM</name>
<comment type="catalytic activity">
    <reaction evidence="6">
        <text>alpha-D-ribose 1-phosphate = D-ribose 5-phosphate</text>
        <dbReference type="Rhea" id="RHEA:18793"/>
        <dbReference type="ChEBI" id="CHEBI:57720"/>
        <dbReference type="ChEBI" id="CHEBI:78346"/>
        <dbReference type="EC" id="5.4.2.7"/>
    </reaction>
</comment>
<dbReference type="GO" id="GO:0043094">
    <property type="term" value="P:metabolic compound salvage"/>
    <property type="evidence" value="ECO:0007669"/>
    <property type="project" value="UniProtKB-UniRule"/>
</dbReference>
<feature type="binding site" evidence="6">
    <location>
        <position position="305"/>
    </location>
    <ligand>
        <name>Mn(2+)</name>
        <dbReference type="ChEBI" id="CHEBI:29035"/>
        <label>2</label>
    </ligand>
</feature>
<feature type="binding site" evidence="6">
    <location>
        <position position="341"/>
    </location>
    <ligand>
        <name>Mn(2+)</name>
        <dbReference type="ChEBI" id="CHEBI:29035"/>
        <label>1</label>
    </ligand>
</feature>
<dbReference type="NCBIfam" id="TIGR01696">
    <property type="entry name" value="deoB"/>
    <property type="match status" value="1"/>
</dbReference>
<comment type="subcellular location">
    <subcellularLocation>
        <location evidence="6">Cytoplasm</location>
    </subcellularLocation>
</comment>
<dbReference type="PANTHER" id="PTHR21110">
    <property type="entry name" value="PHOSPHOPENTOMUTASE"/>
    <property type="match status" value="1"/>
</dbReference>
<dbReference type="UniPathway" id="UPA00087">
    <property type="reaction ID" value="UER00173"/>
</dbReference>
<dbReference type="SUPFAM" id="SSF53649">
    <property type="entry name" value="Alkaline phosphatase-like"/>
    <property type="match status" value="1"/>
</dbReference>
<keyword evidence="4 6" id="KW-0464">Manganese</keyword>
<evidence type="ECO:0000259" key="8">
    <source>
        <dbReference type="Pfam" id="PF01676"/>
    </source>
</evidence>
<evidence type="ECO:0000256" key="1">
    <source>
        <dbReference type="ARBA" id="ARBA00010373"/>
    </source>
</evidence>
<dbReference type="GO" id="GO:0009117">
    <property type="term" value="P:nucleotide metabolic process"/>
    <property type="evidence" value="ECO:0007669"/>
    <property type="project" value="UniProtKB-UniRule"/>
</dbReference>
<dbReference type="AlphaFoldDB" id="A0A8J2XNR3"/>
<keyword evidence="10" id="KW-1185">Reference proteome</keyword>
<feature type="binding site" evidence="6">
    <location>
        <position position="300"/>
    </location>
    <ligand>
        <name>Mn(2+)</name>
        <dbReference type="ChEBI" id="CHEBI:29035"/>
        <label>2</label>
    </ligand>
</feature>
<dbReference type="GO" id="GO:0000287">
    <property type="term" value="F:magnesium ion binding"/>
    <property type="evidence" value="ECO:0007669"/>
    <property type="project" value="UniProtKB-UniRule"/>
</dbReference>
<dbReference type="RefSeq" id="WP_087505379.1">
    <property type="nucleotide sequence ID" value="NZ_BMDX01000006.1"/>
</dbReference>
<dbReference type="OrthoDB" id="9769930at2"/>
<dbReference type="CDD" id="cd16009">
    <property type="entry name" value="PPM"/>
    <property type="match status" value="1"/>
</dbReference>
<evidence type="ECO:0000256" key="4">
    <source>
        <dbReference type="ARBA" id="ARBA00023211"/>
    </source>
</evidence>
<dbReference type="InterPro" id="IPR010045">
    <property type="entry name" value="DeoB"/>
</dbReference>
<comment type="catalytic activity">
    <reaction evidence="6">
        <text>2-deoxy-alpha-D-ribose 1-phosphate = 2-deoxy-D-ribose 5-phosphate</text>
        <dbReference type="Rhea" id="RHEA:27658"/>
        <dbReference type="ChEBI" id="CHEBI:57259"/>
        <dbReference type="ChEBI" id="CHEBI:62877"/>
        <dbReference type="EC" id="5.4.2.7"/>
    </reaction>
</comment>
<dbReference type="GO" id="GO:0006018">
    <property type="term" value="P:2-deoxyribose 1-phosphate catabolic process"/>
    <property type="evidence" value="ECO:0007669"/>
    <property type="project" value="UniProtKB-UniRule"/>
</dbReference>
<comment type="function">
    <text evidence="6">Isomerase that catalyzes the conversion of deoxy-ribose 1-phosphate (dRib-1-P) and ribose 1-phosphate (Rib-1-P) to deoxy-ribose 5-phosphate (dRib-5-P) and ribose 5-phosphate (Rib-5-P), respectively.</text>
</comment>
<dbReference type="PIRSF" id="PIRSF001491">
    <property type="entry name" value="Ppentomutase"/>
    <property type="match status" value="1"/>
</dbReference>
<dbReference type="SUPFAM" id="SSF143856">
    <property type="entry name" value="DeoB insert domain-like"/>
    <property type="match status" value="1"/>
</dbReference>
<dbReference type="Proteomes" id="UP000619743">
    <property type="component" value="Unassembled WGS sequence"/>
</dbReference>
<dbReference type="Gene3D" id="3.30.70.1250">
    <property type="entry name" value="Phosphopentomutase"/>
    <property type="match status" value="1"/>
</dbReference>
<dbReference type="GO" id="GO:0006015">
    <property type="term" value="P:5-phosphoribose 1-diphosphate biosynthetic process"/>
    <property type="evidence" value="ECO:0007669"/>
    <property type="project" value="UniProtKB-UniPathway"/>
</dbReference>
<dbReference type="EMBL" id="BMDX01000006">
    <property type="protein sequence ID" value="GGA75222.1"/>
    <property type="molecule type" value="Genomic_DNA"/>
</dbReference>
<comment type="pathway">
    <text evidence="6">Carbohydrate degradation; 2-deoxy-D-ribose 1-phosphate degradation; D-glyceraldehyde 3-phosphate and acetaldehyde from 2-deoxy-alpha-D-ribose 1-phosphate: step 1/2.</text>
</comment>
<evidence type="ECO:0000256" key="5">
    <source>
        <dbReference type="ARBA" id="ARBA00023235"/>
    </source>
</evidence>
<comment type="cofactor">
    <cofactor evidence="6">
        <name>Mn(2+)</name>
        <dbReference type="ChEBI" id="CHEBI:29035"/>
    </cofactor>
    <text evidence="6">Binds 2 manganese ions.</text>
</comment>
<dbReference type="InterPro" id="IPR017850">
    <property type="entry name" value="Alkaline_phosphatase_core_sf"/>
</dbReference>
<dbReference type="FunFam" id="3.30.70.1250:FF:000001">
    <property type="entry name" value="Phosphopentomutase"/>
    <property type="match status" value="1"/>
</dbReference>
<keyword evidence="5 6" id="KW-0413">Isomerase</keyword>
<dbReference type="GO" id="GO:0008973">
    <property type="term" value="F:phosphopentomutase activity"/>
    <property type="evidence" value="ECO:0007669"/>
    <property type="project" value="UniProtKB-UniRule"/>
</dbReference>